<name>A0AA40KAV6_9PEZI</name>
<accession>A0AA40KAV6</accession>
<keyword evidence="2" id="KW-1185">Reference proteome</keyword>
<dbReference type="Proteomes" id="UP001172155">
    <property type="component" value="Unassembled WGS sequence"/>
</dbReference>
<gene>
    <name evidence="1" type="ORF">B0T18DRAFT_404544</name>
</gene>
<reference evidence="1" key="1">
    <citation type="submission" date="2023-06" db="EMBL/GenBank/DDBJ databases">
        <title>Genome-scale phylogeny and comparative genomics of the fungal order Sordariales.</title>
        <authorList>
            <consortium name="Lawrence Berkeley National Laboratory"/>
            <person name="Hensen N."/>
            <person name="Bonometti L."/>
            <person name="Westerberg I."/>
            <person name="Brannstrom I.O."/>
            <person name="Guillou S."/>
            <person name="Cros-Aarteil S."/>
            <person name="Calhoun S."/>
            <person name="Haridas S."/>
            <person name="Kuo A."/>
            <person name="Mondo S."/>
            <person name="Pangilinan J."/>
            <person name="Riley R."/>
            <person name="LaButti K."/>
            <person name="Andreopoulos B."/>
            <person name="Lipzen A."/>
            <person name="Chen C."/>
            <person name="Yanf M."/>
            <person name="Daum C."/>
            <person name="Ng V."/>
            <person name="Clum A."/>
            <person name="Steindorff A."/>
            <person name="Ohm R."/>
            <person name="Martin F."/>
            <person name="Silar P."/>
            <person name="Natvig D."/>
            <person name="Lalanne C."/>
            <person name="Gautier V."/>
            <person name="Ament-velasquez S.L."/>
            <person name="Kruys A."/>
            <person name="Hutchinson M.I."/>
            <person name="Powell A.J."/>
            <person name="Barry K."/>
            <person name="Miller A.N."/>
            <person name="Grigoriev I.V."/>
            <person name="Debuchy R."/>
            <person name="Gladieux P."/>
            <person name="Thoren M.H."/>
            <person name="Johannesson H."/>
        </authorList>
    </citation>
    <scope>NUCLEOTIDE SEQUENCE</scope>
    <source>
        <strain evidence="1">SMH3187-1</strain>
    </source>
</reference>
<comment type="caution">
    <text evidence="1">The sequence shown here is derived from an EMBL/GenBank/DDBJ whole genome shotgun (WGS) entry which is preliminary data.</text>
</comment>
<sequence length="218" mass="23675">MRSWDRQCGYLPVTSGTVDDPFPPPLWPRLLVHQPAWMDGPIHPIPVHSQPRKGYFAICNLRPPDRGQRRNHLNGPTSYHIGTSAGCGIRRPCVETVRLLSRHPASAGRLPCASVPLACSSHRHGCCAHRREKGGGEVDGGKGREGRLVGTRSVLCKYPRQRRRCGLCLSKVVGSQLGCKYLFSEACCVQCPVPASIVIPTASAPSPVPLPCPLPVAR</sequence>
<proteinExistence type="predicted"/>
<dbReference type="AlphaFoldDB" id="A0AA40KAV6"/>
<evidence type="ECO:0000313" key="1">
    <source>
        <dbReference type="EMBL" id="KAK0752310.1"/>
    </source>
</evidence>
<protein>
    <submittedName>
        <fullName evidence="1">Uncharacterized protein</fullName>
    </submittedName>
</protein>
<organism evidence="1 2">
    <name type="scientific">Schizothecium vesticola</name>
    <dbReference type="NCBI Taxonomy" id="314040"/>
    <lineage>
        <taxon>Eukaryota</taxon>
        <taxon>Fungi</taxon>
        <taxon>Dikarya</taxon>
        <taxon>Ascomycota</taxon>
        <taxon>Pezizomycotina</taxon>
        <taxon>Sordariomycetes</taxon>
        <taxon>Sordariomycetidae</taxon>
        <taxon>Sordariales</taxon>
        <taxon>Schizotheciaceae</taxon>
        <taxon>Schizothecium</taxon>
    </lineage>
</organism>
<evidence type="ECO:0000313" key="2">
    <source>
        <dbReference type="Proteomes" id="UP001172155"/>
    </source>
</evidence>
<dbReference type="EMBL" id="JAUKUD010000002">
    <property type="protein sequence ID" value="KAK0752310.1"/>
    <property type="molecule type" value="Genomic_DNA"/>
</dbReference>